<evidence type="ECO:0000256" key="2">
    <source>
        <dbReference type="ARBA" id="ARBA00022475"/>
    </source>
</evidence>
<keyword evidence="3 6" id="KW-0812">Transmembrane</keyword>
<accession>A0ABP8HEZ8</accession>
<dbReference type="PANTHER" id="PTHR30482">
    <property type="entry name" value="HIGH-AFFINITY BRANCHED-CHAIN AMINO ACID TRANSPORT SYSTEM PERMEASE"/>
    <property type="match status" value="1"/>
</dbReference>
<organism evidence="7 8">
    <name type="scientific">Variovorax defluvii</name>
    <dbReference type="NCBI Taxonomy" id="913761"/>
    <lineage>
        <taxon>Bacteria</taxon>
        <taxon>Pseudomonadati</taxon>
        <taxon>Pseudomonadota</taxon>
        <taxon>Betaproteobacteria</taxon>
        <taxon>Burkholderiales</taxon>
        <taxon>Comamonadaceae</taxon>
        <taxon>Variovorax</taxon>
    </lineage>
</organism>
<sequence length="338" mass="35397">MTAGALLDRAGRAGLLLVGLLVLSPFLLRHSGFTLFLTTVLIWAIFALAFDLCFGLAGMMSFGHAAFFGVGAYTVAIVGQLTGWPFALLLACAMAVGLVHGLLVGLIGMRSSGVYFGLFTLGMAELVYVLFSTRLRPVTGGADGLSGLKQPALAWTGLAPDLAYYAMTSVIFVAVLLAVAVFRRSAYGRVLNAARLNEVRAAQLGFHVRRMRVVAFALSASGSALAGALLGTKMFYASPQLLQWSLSGDILMVAVIGGSGTLLGPVAGALVVETLRHFLSDQTIHWNGLLGAVFIAVTLFMPKGVVGQIPAVAAWLARRRQPRAHGPLASPATGGNRP</sequence>
<feature type="transmembrane region" description="Helical" evidence="6">
    <location>
        <begin position="250"/>
        <end position="272"/>
    </location>
</feature>
<keyword evidence="2" id="KW-1003">Cell membrane</keyword>
<feature type="transmembrane region" description="Helical" evidence="6">
    <location>
        <begin position="34"/>
        <end position="54"/>
    </location>
</feature>
<keyword evidence="5 6" id="KW-0472">Membrane</keyword>
<feature type="transmembrane region" description="Helical" evidence="6">
    <location>
        <begin position="114"/>
        <end position="131"/>
    </location>
</feature>
<evidence type="ECO:0000256" key="5">
    <source>
        <dbReference type="ARBA" id="ARBA00023136"/>
    </source>
</evidence>
<dbReference type="RefSeq" id="WP_345537214.1">
    <property type="nucleotide sequence ID" value="NZ_BAABGJ010000013.1"/>
</dbReference>
<evidence type="ECO:0000313" key="8">
    <source>
        <dbReference type="Proteomes" id="UP001500975"/>
    </source>
</evidence>
<evidence type="ECO:0000256" key="3">
    <source>
        <dbReference type="ARBA" id="ARBA00022692"/>
    </source>
</evidence>
<dbReference type="Pfam" id="PF02653">
    <property type="entry name" value="BPD_transp_2"/>
    <property type="match status" value="1"/>
</dbReference>
<dbReference type="EMBL" id="BAABGJ010000013">
    <property type="protein sequence ID" value="GAA4338439.1"/>
    <property type="molecule type" value="Genomic_DNA"/>
</dbReference>
<feature type="transmembrane region" description="Helical" evidence="6">
    <location>
        <begin position="87"/>
        <end position="107"/>
    </location>
</feature>
<gene>
    <name evidence="7" type="ORF">GCM10023165_17120</name>
</gene>
<comment type="subcellular location">
    <subcellularLocation>
        <location evidence="1">Cell membrane</location>
        <topology evidence="1">Multi-pass membrane protein</topology>
    </subcellularLocation>
</comment>
<proteinExistence type="predicted"/>
<dbReference type="PANTHER" id="PTHR30482:SF17">
    <property type="entry name" value="ABC TRANSPORTER ATP-BINDING PROTEIN"/>
    <property type="match status" value="1"/>
</dbReference>
<feature type="transmembrane region" description="Helical" evidence="6">
    <location>
        <begin position="284"/>
        <end position="301"/>
    </location>
</feature>
<dbReference type="Proteomes" id="UP001500975">
    <property type="component" value="Unassembled WGS sequence"/>
</dbReference>
<feature type="transmembrane region" description="Helical" evidence="6">
    <location>
        <begin position="12"/>
        <end position="28"/>
    </location>
</feature>
<reference evidence="8" key="1">
    <citation type="journal article" date="2019" name="Int. J. Syst. Evol. Microbiol.">
        <title>The Global Catalogue of Microorganisms (GCM) 10K type strain sequencing project: providing services to taxonomists for standard genome sequencing and annotation.</title>
        <authorList>
            <consortium name="The Broad Institute Genomics Platform"/>
            <consortium name="The Broad Institute Genome Sequencing Center for Infectious Disease"/>
            <person name="Wu L."/>
            <person name="Ma J."/>
        </authorList>
    </citation>
    <scope>NUCLEOTIDE SEQUENCE [LARGE SCALE GENOMIC DNA]</scope>
    <source>
        <strain evidence="8">JCM 17804</strain>
    </source>
</reference>
<feature type="transmembrane region" description="Helical" evidence="6">
    <location>
        <begin position="61"/>
        <end position="81"/>
    </location>
</feature>
<evidence type="ECO:0000256" key="6">
    <source>
        <dbReference type="SAM" id="Phobius"/>
    </source>
</evidence>
<dbReference type="CDD" id="cd06581">
    <property type="entry name" value="TM_PBP1_LivM_like"/>
    <property type="match status" value="1"/>
</dbReference>
<keyword evidence="8" id="KW-1185">Reference proteome</keyword>
<evidence type="ECO:0000256" key="1">
    <source>
        <dbReference type="ARBA" id="ARBA00004651"/>
    </source>
</evidence>
<feature type="transmembrane region" description="Helical" evidence="6">
    <location>
        <begin position="162"/>
        <end position="182"/>
    </location>
</feature>
<evidence type="ECO:0000313" key="7">
    <source>
        <dbReference type="EMBL" id="GAA4338439.1"/>
    </source>
</evidence>
<keyword evidence="4 6" id="KW-1133">Transmembrane helix</keyword>
<dbReference type="InterPro" id="IPR043428">
    <property type="entry name" value="LivM-like"/>
</dbReference>
<feature type="transmembrane region" description="Helical" evidence="6">
    <location>
        <begin position="213"/>
        <end position="230"/>
    </location>
</feature>
<evidence type="ECO:0000256" key="4">
    <source>
        <dbReference type="ARBA" id="ARBA00022989"/>
    </source>
</evidence>
<comment type="caution">
    <text evidence="7">The sequence shown here is derived from an EMBL/GenBank/DDBJ whole genome shotgun (WGS) entry which is preliminary data.</text>
</comment>
<protein>
    <submittedName>
        <fullName evidence="7">Branched-chain amino acid ABC transporter permease</fullName>
    </submittedName>
</protein>
<name>A0ABP8HEZ8_9BURK</name>
<dbReference type="InterPro" id="IPR001851">
    <property type="entry name" value="ABC_transp_permease"/>
</dbReference>